<evidence type="ECO:0000313" key="1">
    <source>
        <dbReference type="EMBL" id="RIB13686.1"/>
    </source>
</evidence>
<dbReference type="PANTHER" id="PTHR39473">
    <property type="match status" value="1"/>
</dbReference>
<name>A0A397V305_9GLOM</name>
<comment type="caution">
    <text evidence="1">The sequence shown here is derived from an EMBL/GenBank/DDBJ whole genome shotgun (WGS) entry which is preliminary data.</text>
</comment>
<dbReference type="STRING" id="44941.A0A397V305"/>
<dbReference type="OrthoDB" id="5564877at2759"/>
<protein>
    <recommendedName>
        <fullName evidence="3">DinB-like domain-containing protein</fullName>
    </recommendedName>
</protein>
<proteinExistence type="predicted"/>
<gene>
    <name evidence="1" type="ORF">C2G38_2197157</name>
</gene>
<dbReference type="Proteomes" id="UP000266673">
    <property type="component" value="Unassembled WGS sequence"/>
</dbReference>
<dbReference type="EMBL" id="QKWP01000900">
    <property type="protein sequence ID" value="RIB13686.1"/>
    <property type="molecule type" value="Genomic_DNA"/>
</dbReference>
<sequence length="289" mass="32751">MKLFFKFSFPNLQFQFSPPPQKNSVETLYPSLSRAATARGAAARHSIMSTESNNEVGSWSSLDDPVPVDVKEIIPLTAICPEQELHRATFKILQQCIDFLKNLPNDECYVFESKFVPPSTIGKHVRHMYDHFRLLLESKPLVSKRASVEDEYNNIEYNDYDSVETINESHNWNVDYDNRQHNVPIDSSRSAAIKQISKLQSTILSDCTSIPLNTIVDVSAIIDVEMLNSPVTLQSTYGRELWFCCHHAFHHYALIKAICIEQNIPCPQDFGIAPSTIKNIGLSGNFVDK</sequence>
<dbReference type="PANTHER" id="PTHR39473:SF1">
    <property type="entry name" value="DINB-LIKE DOMAIN-CONTAINING PROTEIN"/>
    <property type="match status" value="1"/>
</dbReference>
<keyword evidence="2" id="KW-1185">Reference proteome</keyword>
<evidence type="ECO:0000313" key="2">
    <source>
        <dbReference type="Proteomes" id="UP000266673"/>
    </source>
</evidence>
<evidence type="ECO:0008006" key="3">
    <source>
        <dbReference type="Google" id="ProtNLM"/>
    </source>
</evidence>
<accession>A0A397V305</accession>
<reference evidence="1 2" key="1">
    <citation type="submission" date="2018-06" db="EMBL/GenBank/DDBJ databases">
        <title>Comparative genomics reveals the genomic features of Rhizophagus irregularis, R. cerebriforme, R. diaphanum and Gigaspora rosea, and their symbiotic lifestyle signature.</title>
        <authorList>
            <person name="Morin E."/>
            <person name="San Clemente H."/>
            <person name="Chen E.C.H."/>
            <person name="De La Providencia I."/>
            <person name="Hainaut M."/>
            <person name="Kuo A."/>
            <person name="Kohler A."/>
            <person name="Murat C."/>
            <person name="Tang N."/>
            <person name="Roy S."/>
            <person name="Loubradou J."/>
            <person name="Henrissat B."/>
            <person name="Grigoriev I.V."/>
            <person name="Corradi N."/>
            <person name="Roux C."/>
            <person name="Martin F.M."/>
        </authorList>
    </citation>
    <scope>NUCLEOTIDE SEQUENCE [LARGE SCALE GENOMIC DNA]</scope>
    <source>
        <strain evidence="1 2">DAOM 194757</strain>
    </source>
</reference>
<dbReference type="AlphaFoldDB" id="A0A397V305"/>
<organism evidence="1 2">
    <name type="scientific">Gigaspora rosea</name>
    <dbReference type="NCBI Taxonomy" id="44941"/>
    <lineage>
        <taxon>Eukaryota</taxon>
        <taxon>Fungi</taxon>
        <taxon>Fungi incertae sedis</taxon>
        <taxon>Mucoromycota</taxon>
        <taxon>Glomeromycotina</taxon>
        <taxon>Glomeromycetes</taxon>
        <taxon>Diversisporales</taxon>
        <taxon>Gigasporaceae</taxon>
        <taxon>Gigaspora</taxon>
    </lineage>
</organism>